<proteinExistence type="predicted"/>
<comment type="caution">
    <text evidence="1">The sequence shown here is derived from an EMBL/GenBank/DDBJ whole genome shotgun (WGS) entry which is preliminary data.</text>
</comment>
<evidence type="ECO:0000313" key="1">
    <source>
        <dbReference type="EMBL" id="KAL2066144.1"/>
    </source>
</evidence>
<reference evidence="1 2" key="1">
    <citation type="journal article" date="2024" name="Commun. Biol.">
        <title>Comparative genomic analysis of thermophilic fungi reveals convergent evolutionary adaptations and gene losses.</title>
        <authorList>
            <person name="Steindorff A.S."/>
            <person name="Aguilar-Pontes M.V."/>
            <person name="Robinson A.J."/>
            <person name="Andreopoulos B."/>
            <person name="LaButti K."/>
            <person name="Kuo A."/>
            <person name="Mondo S."/>
            <person name="Riley R."/>
            <person name="Otillar R."/>
            <person name="Haridas S."/>
            <person name="Lipzen A."/>
            <person name="Grimwood J."/>
            <person name="Schmutz J."/>
            <person name="Clum A."/>
            <person name="Reid I.D."/>
            <person name="Moisan M.C."/>
            <person name="Butler G."/>
            <person name="Nguyen T.T.M."/>
            <person name="Dewar K."/>
            <person name="Conant G."/>
            <person name="Drula E."/>
            <person name="Henrissat B."/>
            <person name="Hansel C."/>
            <person name="Singer S."/>
            <person name="Hutchinson M.I."/>
            <person name="de Vries R.P."/>
            <person name="Natvig D.O."/>
            <person name="Powell A.J."/>
            <person name="Tsang A."/>
            <person name="Grigoriev I.V."/>
        </authorList>
    </citation>
    <scope>NUCLEOTIDE SEQUENCE [LARGE SCALE GENOMIC DNA]</scope>
    <source>
        <strain evidence="1 2">CBS 494.80</strain>
    </source>
</reference>
<dbReference type="EMBL" id="JAZHXI010000011">
    <property type="protein sequence ID" value="KAL2066144.1"/>
    <property type="molecule type" value="Genomic_DNA"/>
</dbReference>
<evidence type="ECO:0000313" key="2">
    <source>
        <dbReference type="Proteomes" id="UP001595075"/>
    </source>
</evidence>
<keyword evidence="2" id="KW-1185">Reference proteome</keyword>
<gene>
    <name evidence="1" type="ORF">VTL71DRAFT_2215</name>
</gene>
<sequence>MSRKRAFGYDEEDGDFHFRSPVWTNAPKRLTSYRGLLENQQTHESSPAVILSGFMWSAGVDIWITRALEPYDALFMGASLDLPAQEKMIIKSKYGIQADFVKVVCGSWESRERLITDLDHAMFAWTTPYLEARKLDVEESPGVPRLHGSSEELARHVVRSGLQATPEQERREVQSRVWIKLSEAITNARAHLSGDDLDTFEALIAQPVPGVDPMERVRRWIRGSKPDIQPQRTNGYSQNVKGRIRGILVRTKRIWQFDGHTLILYTGSKKPTLPTFFCVPVESGFQIPKNAHVLPRNLQRKACPESDLMTFADYATMQAKMS</sequence>
<protein>
    <submittedName>
        <fullName evidence="1">Uncharacterized protein</fullName>
    </submittedName>
</protein>
<dbReference type="Proteomes" id="UP001595075">
    <property type="component" value="Unassembled WGS sequence"/>
</dbReference>
<name>A0ABR4C8A1_9HELO</name>
<accession>A0ABR4C8A1</accession>
<organism evidence="1 2">
    <name type="scientific">Oculimacula yallundae</name>
    <dbReference type="NCBI Taxonomy" id="86028"/>
    <lineage>
        <taxon>Eukaryota</taxon>
        <taxon>Fungi</taxon>
        <taxon>Dikarya</taxon>
        <taxon>Ascomycota</taxon>
        <taxon>Pezizomycotina</taxon>
        <taxon>Leotiomycetes</taxon>
        <taxon>Helotiales</taxon>
        <taxon>Ploettnerulaceae</taxon>
        <taxon>Oculimacula</taxon>
    </lineage>
</organism>